<protein>
    <recommendedName>
        <fullName evidence="3">ribonucleoside-diphosphate reductase</fullName>
        <ecNumber evidence="3">1.17.4.1</ecNumber>
    </recommendedName>
</protein>
<evidence type="ECO:0000256" key="3">
    <source>
        <dbReference type="ARBA" id="ARBA00012274"/>
    </source>
</evidence>
<keyword evidence="9" id="KW-1272">Viral reactivation from latency</keyword>
<sequence>MNESKHGISRFFYSLECPDINELRSLSISNRWLETDFTLEDDYQYIKCLTEEELSFYKFIFTFLSAADDLVNVNIGSLITLFKQKDIHHYYLEQECIEVVHSRIYSQIQLMLFEGDIFERLRYTEATIQDAYIKAKVDWLEYNVQMNPLIGEKYILMIIIEGIFFTSSFAAISYFRNNGLFVVMCQLNDLISRDEAVHTSASCCIYNNYISYKEKPAIPRIHQLFMEAVNIECNFISAYAPKNQRIINIDAILQYVRYNADRLLSAINIPVLFNAPAPKADFPLAFMTAEKHTNFFERHSTAYTGAVINDL</sequence>
<dbReference type="UniPathway" id="UPA00326"/>
<dbReference type="EMBL" id="AF275348">
    <property type="protein sequence ID" value="AAG27191.1"/>
    <property type="molecule type" value="Genomic_DNA"/>
</dbReference>
<dbReference type="GO" id="GO:0006260">
    <property type="term" value="P:DNA replication"/>
    <property type="evidence" value="ECO:0007669"/>
    <property type="project" value="UniProtKB-KW"/>
</dbReference>
<keyword evidence="11" id="KW-0560">Oxidoreductase</keyword>
<keyword evidence="7" id="KW-1043">Host membrane</keyword>
<dbReference type="GeneID" id="920502"/>
<dbReference type="Gene3D" id="1.10.620.20">
    <property type="entry name" value="Ribonucleotide Reductase, subunit A"/>
    <property type="match status" value="1"/>
</dbReference>
<dbReference type="InterPro" id="IPR033909">
    <property type="entry name" value="RNR_small"/>
</dbReference>
<keyword evidence="10 14" id="KW-1133">Transmembrane helix</keyword>
<keyword evidence="4 14" id="KW-0812">Transmembrane</keyword>
<dbReference type="Pfam" id="PF00268">
    <property type="entry name" value="Ribonuc_red_sm"/>
    <property type="match status" value="1"/>
</dbReference>
<dbReference type="PANTHER" id="PTHR23409">
    <property type="entry name" value="RIBONUCLEOSIDE-DIPHOSPHATE REDUCTASE SMALL CHAIN"/>
    <property type="match status" value="1"/>
</dbReference>
<dbReference type="SUPFAM" id="SSF47240">
    <property type="entry name" value="Ferritin-like"/>
    <property type="match status" value="1"/>
</dbReference>
<dbReference type="InterPro" id="IPR009078">
    <property type="entry name" value="Ferritin-like_SF"/>
</dbReference>
<feature type="transmembrane region" description="Helical" evidence="14">
    <location>
        <begin position="154"/>
        <end position="175"/>
    </location>
</feature>
<keyword evidence="16" id="KW-1185">Reference proteome</keyword>
<keyword evidence="8" id="KW-1251">Viral latency</keyword>
<evidence type="ECO:0000256" key="1">
    <source>
        <dbReference type="ARBA" id="ARBA00001962"/>
    </source>
</evidence>
<comment type="cofactor">
    <cofactor evidence="1">
        <name>Fe cation</name>
        <dbReference type="ChEBI" id="CHEBI:24875"/>
    </cofactor>
</comment>
<dbReference type="InterPro" id="IPR000358">
    <property type="entry name" value="RNR_small_fam"/>
</dbReference>
<evidence type="ECO:0000256" key="14">
    <source>
        <dbReference type="SAM" id="Phobius"/>
    </source>
</evidence>
<evidence type="ECO:0000256" key="7">
    <source>
        <dbReference type="ARBA" id="ARBA00022870"/>
    </source>
</evidence>
<organismHost>
    <name type="scientific">Chlorocebus aethiops</name>
    <name type="common">Green monkey</name>
    <name type="synonym">Cercopithecus aethiops</name>
    <dbReference type="NCBI Taxonomy" id="9534"/>
</organismHost>
<dbReference type="GO" id="GO:0009263">
    <property type="term" value="P:deoxyribonucleotide biosynthetic process"/>
    <property type="evidence" value="ECO:0007669"/>
    <property type="project" value="InterPro"/>
</dbReference>
<dbReference type="PANTHER" id="PTHR23409:SF18">
    <property type="entry name" value="RIBONUCLEOSIDE-DIPHOSPHATE REDUCTASE SUBUNIT M2"/>
    <property type="match status" value="1"/>
</dbReference>
<dbReference type="GO" id="GO:0019046">
    <property type="term" value="P:release from viral latency"/>
    <property type="evidence" value="ECO:0007669"/>
    <property type="project" value="UniProtKB-KW"/>
</dbReference>
<evidence type="ECO:0000256" key="4">
    <source>
        <dbReference type="ARBA" id="ARBA00022692"/>
    </source>
</evidence>
<dbReference type="KEGG" id="vg:920502"/>
<evidence type="ECO:0000313" key="15">
    <source>
        <dbReference type="EMBL" id="AAG27191.1"/>
    </source>
</evidence>
<keyword evidence="12" id="KW-0408">Iron</keyword>
<dbReference type="InterPro" id="IPR012348">
    <property type="entry name" value="RNR-like"/>
</dbReference>
<evidence type="ECO:0000256" key="6">
    <source>
        <dbReference type="ARBA" id="ARBA00022723"/>
    </source>
</evidence>
<name>Q9E1Z7_CHV9D</name>
<organism evidence="15 16">
    <name type="scientific">Cercopithecine herpesvirus 9 (strain DHV)</name>
    <name type="common">CeHV-9</name>
    <name type="synonym">Simian varicella virus</name>
    <dbReference type="NCBI Taxonomy" id="36348"/>
    <lineage>
        <taxon>Viruses</taxon>
        <taxon>Duplodnaviria</taxon>
        <taxon>Heunggongvirae</taxon>
        <taxon>Peploviricota</taxon>
        <taxon>Herviviricetes</taxon>
        <taxon>Herpesvirales</taxon>
        <taxon>Orthoherpesviridae</taxon>
        <taxon>Alphaherpesvirinae</taxon>
        <taxon>Varicellovirus</taxon>
        <taxon>Varicellovirus cercopithecinealpha9</taxon>
    </lineage>
</organism>
<dbReference type="HAMAP" id="MF_04028">
    <property type="entry name" value="HSV_RIR2"/>
    <property type="match status" value="1"/>
</dbReference>
<evidence type="ECO:0000256" key="11">
    <source>
        <dbReference type="ARBA" id="ARBA00023002"/>
    </source>
</evidence>
<dbReference type="Proteomes" id="UP000159358">
    <property type="component" value="Segment"/>
</dbReference>
<evidence type="ECO:0000256" key="2">
    <source>
        <dbReference type="ARBA" id="ARBA00009303"/>
    </source>
</evidence>
<dbReference type="GO" id="GO:0004748">
    <property type="term" value="F:ribonucleoside-diphosphate reductase activity, thioredoxin disulfide as acceptor"/>
    <property type="evidence" value="ECO:0007669"/>
    <property type="project" value="UniProtKB-EC"/>
</dbReference>
<evidence type="ECO:0000256" key="12">
    <source>
        <dbReference type="ARBA" id="ARBA00023004"/>
    </source>
</evidence>
<evidence type="ECO:0000256" key="5">
    <source>
        <dbReference type="ARBA" id="ARBA00022705"/>
    </source>
</evidence>
<dbReference type="CDD" id="cd01049">
    <property type="entry name" value="RNRR2"/>
    <property type="match status" value="1"/>
</dbReference>
<dbReference type="InterPro" id="IPR034715">
    <property type="entry name" value="HSV_RIR2"/>
</dbReference>
<evidence type="ECO:0000256" key="8">
    <source>
        <dbReference type="ARBA" id="ARBA00022899"/>
    </source>
</evidence>
<dbReference type="EC" id="1.17.4.1" evidence="3"/>
<evidence type="ECO:0000256" key="9">
    <source>
        <dbReference type="ARBA" id="ARBA00022937"/>
    </source>
</evidence>
<proteinExistence type="inferred from homology"/>
<dbReference type="RefSeq" id="NP_077433.1">
    <property type="nucleotide sequence ID" value="NC_002686.2"/>
</dbReference>
<dbReference type="GO" id="GO:0046872">
    <property type="term" value="F:metal ion binding"/>
    <property type="evidence" value="ECO:0007669"/>
    <property type="project" value="UniProtKB-KW"/>
</dbReference>
<evidence type="ECO:0000313" key="16">
    <source>
        <dbReference type="Proteomes" id="UP000159358"/>
    </source>
</evidence>
<comment type="similarity">
    <text evidence="2">Belongs to the ribonucleoside diphosphate reductase small chain family.</text>
</comment>
<reference evidence="15 16" key="1">
    <citation type="journal article" date="2001" name="Virology">
        <title>The DNA sequence of the simian varicella virus genome.</title>
        <authorList>
            <person name="Gray W.L."/>
            <person name="Starnes H.B."/>
            <person name="White M.W."/>
            <person name="Mahalingam R."/>
        </authorList>
    </citation>
    <scope>NUCLEOTIDE SEQUENCE [LARGE SCALE GENOMIC DNA]</scope>
</reference>
<accession>Q9E1Z7</accession>
<evidence type="ECO:0000256" key="13">
    <source>
        <dbReference type="ARBA" id="ARBA00023136"/>
    </source>
</evidence>
<keyword evidence="6" id="KW-0479">Metal-binding</keyword>
<keyword evidence="13 14" id="KW-0472">Membrane</keyword>
<keyword evidence="5" id="KW-0235">DNA replication</keyword>
<evidence type="ECO:0000256" key="10">
    <source>
        <dbReference type="ARBA" id="ARBA00022989"/>
    </source>
</evidence>